<evidence type="ECO:0000313" key="4">
    <source>
        <dbReference type="EMBL" id="THD84251.1"/>
    </source>
</evidence>
<dbReference type="AlphaFoldDB" id="A0A4S3MS38"/>
<dbReference type="InterPro" id="IPR023023">
    <property type="entry name" value="dNTPase_2"/>
</dbReference>
<feature type="domain" description="HD" evidence="3">
    <location>
        <begin position="62"/>
        <end position="198"/>
    </location>
</feature>
<accession>A0A4S3MS38</accession>
<evidence type="ECO:0000259" key="3">
    <source>
        <dbReference type="PROSITE" id="PS51831"/>
    </source>
</evidence>
<dbReference type="OrthoDB" id="9803619at2"/>
<protein>
    <recommendedName>
        <fullName evidence="2">Deoxyguanosinetriphosphate triphosphohydrolase-like protein</fullName>
    </recommendedName>
</protein>
<dbReference type="Pfam" id="PF01966">
    <property type="entry name" value="HD"/>
    <property type="match status" value="1"/>
</dbReference>
<dbReference type="InterPro" id="IPR006261">
    <property type="entry name" value="dGTPase"/>
</dbReference>
<reference evidence="4 5" key="1">
    <citation type="submission" date="2019-04" db="EMBL/GenBank/DDBJ databases">
        <title>Draft genome sequence of Gemmobacter aestuarii sp. nov.</title>
        <authorList>
            <person name="Hameed A."/>
            <person name="Lin S.-Y."/>
            <person name="Shahina M."/>
            <person name="Lai W.-A."/>
            <person name="Young C.-C."/>
        </authorList>
    </citation>
    <scope>NUCLEOTIDE SEQUENCE [LARGE SCALE GENOMIC DNA]</scope>
    <source>
        <strain evidence="4 5">CC-PW-75</strain>
    </source>
</reference>
<dbReference type="PANTHER" id="PTHR11373">
    <property type="entry name" value="DEOXYNUCLEOSIDE TRIPHOSPHATE TRIPHOSPHOHYDROLASE"/>
    <property type="match status" value="1"/>
</dbReference>
<dbReference type="SUPFAM" id="SSF109604">
    <property type="entry name" value="HD-domain/PDEase-like"/>
    <property type="match status" value="1"/>
</dbReference>
<proteinExistence type="inferred from homology"/>
<dbReference type="SMART" id="SM00471">
    <property type="entry name" value="HDc"/>
    <property type="match status" value="1"/>
</dbReference>
<dbReference type="PANTHER" id="PTHR11373:SF43">
    <property type="entry name" value="DEOXYGUANOSINETRIPHOSPHATE TRIPHOSPHOHYDROLASE-LIKE PROTEIN"/>
    <property type="match status" value="1"/>
</dbReference>
<dbReference type="GO" id="GO:0006203">
    <property type="term" value="P:dGTP catabolic process"/>
    <property type="evidence" value="ECO:0007669"/>
    <property type="project" value="TreeGrafter"/>
</dbReference>
<dbReference type="CDD" id="cd00077">
    <property type="entry name" value="HDc"/>
    <property type="match status" value="1"/>
</dbReference>
<dbReference type="NCBIfam" id="NF002326">
    <property type="entry name" value="PRK01286.1-1"/>
    <property type="match status" value="1"/>
</dbReference>
<evidence type="ECO:0000256" key="2">
    <source>
        <dbReference type="HAMAP-Rule" id="MF_01212"/>
    </source>
</evidence>
<keyword evidence="5" id="KW-1185">Reference proteome</keyword>
<dbReference type="Proteomes" id="UP000309450">
    <property type="component" value="Unassembled WGS sequence"/>
</dbReference>
<dbReference type="NCBIfam" id="NF002328">
    <property type="entry name" value="PRK01286.1-3"/>
    <property type="match status" value="1"/>
</dbReference>
<dbReference type="HAMAP" id="MF_01212">
    <property type="entry name" value="dGTPase_type2"/>
    <property type="match status" value="1"/>
</dbReference>
<organism evidence="4 5">
    <name type="scientific">Aliigemmobacter aestuarii</name>
    <dbReference type="NCBI Taxonomy" id="1445661"/>
    <lineage>
        <taxon>Bacteria</taxon>
        <taxon>Pseudomonadati</taxon>
        <taxon>Pseudomonadota</taxon>
        <taxon>Alphaproteobacteria</taxon>
        <taxon>Rhodobacterales</taxon>
        <taxon>Paracoccaceae</taxon>
        <taxon>Aliigemmobacter</taxon>
    </lineage>
</organism>
<dbReference type="InterPro" id="IPR026875">
    <property type="entry name" value="PHydrolase_assoc_dom"/>
</dbReference>
<dbReference type="NCBIfam" id="TIGR01353">
    <property type="entry name" value="dGTP_triPase"/>
    <property type="match status" value="1"/>
</dbReference>
<comment type="similarity">
    <text evidence="2">Belongs to the dGTPase family. Type 2 subfamily.</text>
</comment>
<keyword evidence="1 2" id="KW-0378">Hydrolase</keyword>
<dbReference type="InterPro" id="IPR006674">
    <property type="entry name" value="HD_domain"/>
</dbReference>
<sequence>MLAPYACQPDASRGRLFPERMSSFRSPFQRDRDRIIHSSAFRRLKHKTQVFVEHEGDYYRTRLTHSIEVAQVARTIAGVLGLNTDLAECIALAHDLGHTPFGHTGEDAMEALMAPYGGFDHNAQALRIVTRLERHYADFDGLNLTWESLEGIAKHNGPVTGDLPYALAEVNAAFDLELGTHASAEAQVAAIADDVAYSHHDLHDGLRSGLFSETDLMELPVTGPAFAEVDRIYPGLERMRRRHEALRRVFGVMVEDVIAVARGRLEAAQPKSVDDIRAMGTTIIRFSKPLYQDLKAVRSFLFTRMYRAPSVMRERARVTKVVNGLFPLFLSRPELLPQEWRADVDAAQGDAELARIVADYVAGMTDRFAIQEYERLVGDLPAVTE</sequence>
<gene>
    <name evidence="4" type="ORF">E7811_00375</name>
</gene>
<name>A0A4S3MS38_9RHOB</name>
<evidence type="ECO:0000256" key="1">
    <source>
        <dbReference type="ARBA" id="ARBA00022801"/>
    </source>
</evidence>
<dbReference type="EMBL" id="SSND01000001">
    <property type="protein sequence ID" value="THD84251.1"/>
    <property type="molecule type" value="Genomic_DNA"/>
</dbReference>
<dbReference type="InterPro" id="IPR003607">
    <property type="entry name" value="HD/PDEase_dom"/>
</dbReference>
<dbReference type="RefSeq" id="WP_136392633.1">
    <property type="nucleotide sequence ID" value="NZ_SSND01000001.1"/>
</dbReference>
<dbReference type="GO" id="GO:0008832">
    <property type="term" value="F:dGTPase activity"/>
    <property type="evidence" value="ECO:0007669"/>
    <property type="project" value="TreeGrafter"/>
</dbReference>
<dbReference type="PROSITE" id="PS51831">
    <property type="entry name" value="HD"/>
    <property type="match status" value="1"/>
</dbReference>
<comment type="caution">
    <text evidence="4">The sequence shown here is derived from an EMBL/GenBank/DDBJ whole genome shotgun (WGS) entry which is preliminary data.</text>
</comment>
<evidence type="ECO:0000313" key="5">
    <source>
        <dbReference type="Proteomes" id="UP000309450"/>
    </source>
</evidence>
<dbReference type="InterPro" id="IPR050135">
    <property type="entry name" value="dGTPase-like"/>
</dbReference>
<dbReference type="Pfam" id="PF13286">
    <property type="entry name" value="HD_assoc"/>
    <property type="match status" value="1"/>
</dbReference>
<dbReference type="Gene3D" id="1.10.3210.10">
    <property type="entry name" value="Hypothetical protein af1432"/>
    <property type="match status" value="1"/>
</dbReference>